<keyword evidence="7 10" id="KW-0067">ATP-binding</keyword>
<dbReference type="InterPro" id="IPR011009">
    <property type="entry name" value="Kinase-like_dom_sf"/>
</dbReference>
<reference evidence="13 14" key="1">
    <citation type="submission" date="2020-04" db="EMBL/GenBank/DDBJ databases">
        <authorList>
            <person name="Alioto T."/>
            <person name="Alioto T."/>
            <person name="Gomez Garrido J."/>
        </authorList>
    </citation>
    <scope>NUCLEOTIDE SEQUENCE [LARGE SCALE GENOMIC DNA]</scope>
</reference>
<feature type="compositionally biased region" description="Polar residues" evidence="11">
    <location>
        <begin position="401"/>
        <end position="410"/>
    </location>
</feature>
<dbReference type="GO" id="GO:0004693">
    <property type="term" value="F:cyclin-dependent protein serine/threonine kinase activity"/>
    <property type="evidence" value="ECO:0007669"/>
    <property type="project" value="UniProtKB-EC"/>
</dbReference>
<feature type="region of interest" description="Disordered" evidence="11">
    <location>
        <begin position="459"/>
        <end position="493"/>
    </location>
</feature>
<evidence type="ECO:0000256" key="9">
    <source>
        <dbReference type="ARBA" id="ARBA00048367"/>
    </source>
</evidence>
<evidence type="ECO:0000256" key="5">
    <source>
        <dbReference type="ARBA" id="ARBA00022741"/>
    </source>
</evidence>
<feature type="binding site" evidence="10">
    <location>
        <position position="33"/>
    </location>
    <ligand>
        <name>ATP</name>
        <dbReference type="ChEBI" id="CHEBI:30616"/>
    </ligand>
</feature>
<evidence type="ECO:0000313" key="14">
    <source>
        <dbReference type="Proteomes" id="UP000494165"/>
    </source>
</evidence>
<evidence type="ECO:0000256" key="8">
    <source>
        <dbReference type="ARBA" id="ARBA00047811"/>
    </source>
</evidence>
<evidence type="ECO:0000313" key="13">
    <source>
        <dbReference type="EMBL" id="CAB3378286.1"/>
    </source>
</evidence>
<comment type="catalytic activity">
    <reaction evidence="8">
        <text>L-threonyl-[protein] + ATP = O-phospho-L-threonyl-[protein] + ADP + H(+)</text>
        <dbReference type="Rhea" id="RHEA:46608"/>
        <dbReference type="Rhea" id="RHEA-COMP:11060"/>
        <dbReference type="Rhea" id="RHEA-COMP:11605"/>
        <dbReference type="ChEBI" id="CHEBI:15378"/>
        <dbReference type="ChEBI" id="CHEBI:30013"/>
        <dbReference type="ChEBI" id="CHEBI:30616"/>
        <dbReference type="ChEBI" id="CHEBI:61977"/>
        <dbReference type="ChEBI" id="CHEBI:456216"/>
        <dbReference type="EC" id="2.7.11.22"/>
    </reaction>
</comment>
<dbReference type="FunFam" id="1.10.510.10:FF:000624">
    <property type="entry name" value="Mitogen-activated protein kinase"/>
    <property type="match status" value="1"/>
</dbReference>
<dbReference type="GO" id="GO:0005524">
    <property type="term" value="F:ATP binding"/>
    <property type="evidence" value="ECO:0007669"/>
    <property type="project" value="UniProtKB-UniRule"/>
</dbReference>
<dbReference type="InterPro" id="IPR000719">
    <property type="entry name" value="Prot_kinase_dom"/>
</dbReference>
<keyword evidence="3" id="KW-0723">Serine/threonine-protein kinase</keyword>
<name>A0A8S1D7U6_9INSE</name>
<dbReference type="Gene3D" id="3.30.200.20">
    <property type="entry name" value="Phosphorylase Kinase, domain 1"/>
    <property type="match status" value="1"/>
</dbReference>
<feature type="region of interest" description="Disordered" evidence="11">
    <location>
        <begin position="326"/>
        <end position="410"/>
    </location>
</feature>
<evidence type="ECO:0000256" key="10">
    <source>
        <dbReference type="PROSITE-ProRule" id="PRU10141"/>
    </source>
</evidence>
<feature type="compositionally biased region" description="Basic and acidic residues" evidence="11">
    <location>
        <begin position="371"/>
        <end position="395"/>
    </location>
</feature>
<dbReference type="InterPro" id="IPR050108">
    <property type="entry name" value="CDK"/>
</dbReference>
<dbReference type="PROSITE" id="PS00108">
    <property type="entry name" value="PROTEIN_KINASE_ST"/>
    <property type="match status" value="1"/>
</dbReference>
<organism evidence="13 14">
    <name type="scientific">Cloeon dipterum</name>
    <dbReference type="NCBI Taxonomy" id="197152"/>
    <lineage>
        <taxon>Eukaryota</taxon>
        <taxon>Metazoa</taxon>
        <taxon>Ecdysozoa</taxon>
        <taxon>Arthropoda</taxon>
        <taxon>Hexapoda</taxon>
        <taxon>Insecta</taxon>
        <taxon>Pterygota</taxon>
        <taxon>Palaeoptera</taxon>
        <taxon>Ephemeroptera</taxon>
        <taxon>Pisciforma</taxon>
        <taxon>Baetidae</taxon>
        <taxon>Cloeon</taxon>
    </lineage>
</organism>
<feature type="compositionally biased region" description="Low complexity" evidence="11">
    <location>
        <begin position="463"/>
        <end position="477"/>
    </location>
</feature>
<dbReference type="Proteomes" id="UP000494165">
    <property type="component" value="Unassembled WGS sequence"/>
</dbReference>
<evidence type="ECO:0000256" key="1">
    <source>
        <dbReference type="ARBA" id="ARBA00006485"/>
    </source>
</evidence>
<accession>A0A8S1D7U6</accession>
<dbReference type="PROSITE" id="PS00107">
    <property type="entry name" value="PROTEIN_KINASE_ATP"/>
    <property type="match status" value="1"/>
</dbReference>
<dbReference type="InterPro" id="IPR017441">
    <property type="entry name" value="Protein_kinase_ATP_BS"/>
</dbReference>
<dbReference type="AlphaFoldDB" id="A0A8S1D7U6"/>
<evidence type="ECO:0000256" key="3">
    <source>
        <dbReference type="ARBA" id="ARBA00022527"/>
    </source>
</evidence>
<comment type="similarity">
    <text evidence="1">Belongs to the protein kinase superfamily. CMGC Ser/Thr protein kinase family. CDC2/CDKX subfamily.</text>
</comment>
<dbReference type="Pfam" id="PF00069">
    <property type="entry name" value="Pkinase"/>
    <property type="match status" value="1"/>
</dbReference>
<dbReference type="PANTHER" id="PTHR24056:SF400">
    <property type="entry name" value="KINASE, PUTATIVE-RELATED"/>
    <property type="match status" value="1"/>
</dbReference>
<keyword evidence="6" id="KW-0418">Kinase</keyword>
<protein>
    <recommendedName>
        <fullName evidence="2">cyclin-dependent kinase</fullName>
        <ecNumber evidence="2">2.7.11.22</ecNumber>
    </recommendedName>
</protein>
<evidence type="ECO:0000256" key="7">
    <source>
        <dbReference type="ARBA" id="ARBA00022840"/>
    </source>
</evidence>
<sequence length="592" mass="66049">MEKYETLGVVGEGSYGLVLKCRHRESGQLVAIKRFLETEDDLAVRKMALREIRMLKKLRHENLVSMLEVFRRKRRFYLVFEFMDHTLLEELEERSSTSSPGLGEATVRRHAFQILRGLDFCHSSSIIHRDVKPENVLVSKLGVVKLCDFGFARMVAAPGETYTDYVATRWYRAPELLVGDTNYGKEVDVWAVGCLMAEMMTGNPLFAGDSDIDQLFLITKALGKLSNKHQHLISRNPMFKGMRVGSAVTPANLYEMFPTWPRLSLDFTSACLRLDPNSRPPTAELLQHTYFTHDGFPGAFLPELKARMQQECQNNPLLSRRFSNTANSARSRGEAPQPPQSASDLDSLLPTTLMSSRLSENNRLGSGPRRKLQEPAAEKRDNLRSRRGTREEDIMKVGSPPRSSSRLQRTLQQELAEIVPASPAGHDNHASGSHLYVLHPAINNLSFGNINARFTDTSFNKRSPLGNSTPGSNSNSNSRHKAPPLMPAAANKSHSKRIGSILGDSMDRPLESPPPSTLTWGRRLAPLRHRSLLPAADDFSLPNLPGAVGSPNKMLKKREKLGNLVNIENYVPSNTEKASSKSNLTLTDKDMS</sequence>
<dbReference type="PROSITE" id="PS50011">
    <property type="entry name" value="PROTEIN_KINASE_DOM"/>
    <property type="match status" value="1"/>
</dbReference>
<evidence type="ECO:0000259" key="12">
    <source>
        <dbReference type="PROSITE" id="PS50011"/>
    </source>
</evidence>
<evidence type="ECO:0000256" key="11">
    <source>
        <dbReference type="SAM" id="MobiDB-lite"/>
    </source>
</evidence>
<dbReference type="SMART" id="SM00220">
    <property type="entry name" value="S_TKc"/>
    <property type="match status" value="1"/>
</dbReference>
<dbReference type="PANTHER" id="PTHR24056">
    <property type="entry name" value="CELL DIVISION PROTEIN KINASE"/>
    <property type="match status" value="1"/>
</dbReference>
<evidence type="ECO:0000256" key="4">
    <source>
        <dbReference type="ARBA" id="ARBA00022679"/>
    </source>
</evidence>
<dbReference type="Gene3D" id="1.10.510.10">
    <property type="entry name" value="Transferase(Phosphotransferase) domain 1"/>
    <property type="match status" value="1"/>
</dbReference>
<dbReference type="SUPFAM" id="SSF56112">
    <property type="entry name" value="Protein kinase-like (PK-like)"/>
    <property type="match status" value="1"/>
</dbReference>
<evidence type="ECO:0000256" key="6">
    <source>
        <dbReference type="ARBA" id="ARBA00022777"/>
    </source>
</evidence>
<gene>
    <name evidence="13" type="ORF">CLODIP_2_CD11227</name>
</gene>
<keyword evidence="4" id="KW-0808">Transferase</keyword>
<proteinExistence type="inferred from homology"/>
<dbReference type="OrthoDB" id="548217at2759"/>
<feature type="compositionally biased region" description="Polar residues" evidence="11">
    <location>
        <begin position="340"/>
        <end position="364"/>
    </location>
</feature>
<dbReference type="InterPro" id="IPR008271">
    <property type="entry name" value="Ser/Thr_kinase_AS"/>
</dbReference>
<feature type="domain" description="Protein kinase" evidence="12">
    <location>
        <begin position="4"/>
        <end position="291"/>
    </location>
</feature>
<keyword evidence="14" id="KW-1185">Reference proteome</keyword>
<comment type="caution">
    <text evidence="13">The sequence shown here is derived from an EMBL/GenBank/DDBJ whole genome shotgun (WGS) entry which is preliminary data.</text>
</comment>
<evidence type="ECO:0000256" key="2">
    <source>
        <dbReference type="ARBA" id="ARBA00012425"/>
    </source>
</evidence>
<dbReference type="EC" id="2.7.11.22" evidence="2"/>
<comment type="catalytic activity">
    <reaction evidence="9">
        <text>L-seryl-[protein] + ATP = O-phospho-L-seryl-[protein] + ADP + H(+)</text>
        <dbReference type="Rhea" id="RHEA:17989"/>
        <dbReference type="Rhea" id="RHEA-COMP:9863"/>
        <dbReference type="Rhea" id="RHEA-COMP:11604"/>
        <dbReference type="ChEBI" id="CHEBI:15378"/>
        <dbReference type="ChEBI" id="CHEBI:29999"/>
        <dbReference type="ChEBI" id="CHEBI:30616"/>
        <dbReference type="ChEBI" id="CHEBI:83421"/>
        <dbReference type="ChEBI" id="CHEBI:456216"/>
        <dbReference type="EC" id="2.7.11.22"/>
    </reaction>
</comment>
<dbReference type="GO" id="GO:0005634">
    <property type="term" value="C:nucleus"/>
    <property type="evidence" value="ECO:0007669"/>
    <property type="project" value="TreeGrafter"/>
</dbReference>
<dbReference type="FunFam" id="3.30.200.20:FF:000049">
    <property type="entry name" value="cyclin-dependent kinase-like 1 isoform X1"/>
    <property type="match status" value="1"/>
</dbReference>
<dbReference type="EMBL" id="CADEPI010000161">
    <property type="protein sequence ID" value="CAB3378286.1"/>
    <property type="molecule type" value="Genomic_DNA"/>
</dbReference>
<keyword evidence="5 10" id="KW-0547">Nucleotide-binding</keyword>